<feature type="chain" id="PRO_5047407110" evidence="1">
    <location>
        <begin position="20"/>
        <end position="147"/>
    </location>
</feature>
<evidence type="ECO:0000259" key="2">
    <source>
        <dbReference type="Pfam" id="PF11396"/>
    </source>
</evidence>
<proteinExistence type="predicted"/>
<reference evidence="3 4" key="1">
    <citation type="submission" date="2020-09" db="EMBL/GenBank/DDBJ databases">
        <title>Echinicola sp. CAU 1574 isolated from sand of Sido Beach.</title>
        <authorList>
            <person name="Kim W."/>
        </authorList>
    </citation>
    <scope>NUCLEOTIDE SEQUENCE [LARGE SCALE GENOMIC DNA]</scope>
    <source>
        <strain evidence="3 4">CAU 1574</strain>
    </source>
</reference>
<feature type="signal peptide" evidence="1">
    <location>
        <begin position="1"/>
        <end position="19"/>
    </location>
</feature>
<name>A0ABR9AEV7_9BACT</name>
<evidence type="ECO:0000313" key="3">
    <source>
        <dbReference type="EMBL" id="MBD8487332.1"/>
    </source>
</evidence>
<dbReference type="SUPFAM" id="SSF160574">
    <property type="entry name" value="BT0923-like"/>
    <property type="match status" value="1"/>
</dbReference>
<dbReference type="RefSeq" id="WP_192007107.1">
    <property type="nucleotide sequence ID" value="NZ_JACYTQ010000001.1"/>
</dbReference>
<dbReference type="InterPro" id="IPR021533">
    <property type="entry name" value="PepSY-like"/>
</dbReference>
<accession>A0ABR9AEV7</accession>
<keyword evidence="1" id="KW-0732">Signal</keyword>
<dbReference type="Gene3D" id="3.10.450.360">
    <property type="match status" value="1"/>
</dbReference>
<dbReference type="Proteomes" id="UP000647133">
    <property type="component" value="Unassembled WGS sequence"/>
</dbReference>
<sequence>MKKQILFLAACMAYGFTQAQDIVSGQVPSVILNAFTTTYPKASDVEWEKEMKFYKVEFETGWNRDHEIWYDETGEMIKHQEDISVGELPEAVNNIINTDFKGYGIDDLERITSKDQVVYKMELNSLLQQDYDLVVDAKGNILSKMVD</sequence>
<evidence type="ECO:0000256" key="1">
    <source>
        <dbReference type="SAM" id="SignalP"/>
    </source>
</evidence>
<comment type="caution">
    <text evidence="3">The sequence shown here is derived from an EMBL/GenBank/DDBJ whole genome shotgun (WGS) entry which is preliminary data.</text>
</comment>
<organism evidence="3 4">
    <name type="scientific">Echinicola arenosa</name>
    <dbReference type="NCBI Taxonomy" id="2774144"/>
    <lineage>
        <taxon>Bacteria</taxon>
        <taxon>Pseudomonadati</taxon>
        <taxon>Bacteroidota</taxon>
        <taxon>Cytophagia</taxon>
        <taxon>Cytophagales</taxon>
        <taxon>Cyclobacteriaceae</taxon>
        <taxon>Echinicola</taxon>
    </lineage>
</organism>
<dbReference type="EMBL" id="JACYTQ010000001">
    <property type="protein sequence ID" value="MBD8487332.1"/>
    <property type="molecule type" value="Genomic_DNA"/>
</dbReference>
<feature type="domain" description="Putative beta-lactamase-inhibitor-like PepSY-like" evidence="2">
    <location>
        <begin position="52"/>
        <end position="142"/>
    </location>
</feature>
<evidence type="ECO:0000313" key="4">
    <source>
        <dbReference type="Proteomes" id="UP000647133"/>
    </source>
</evidence>
<dbReference type="Pfam" id="PF11396">
    <property type="entry name" value="PepSY_like"/>
    <property type="match status" value="1"/>
</dbReference>
<protein>
    <submittedName>
        <fullName evidence="3">PepSY-like domain-containing protein</fullName>
    </submittedName>
</protein>
<keyword evidence="4" id="KW-1185">Reference proteome</keyword>
<gene>
    <name evidence="3" type="ORF">IFO69_01090</name>
</gene>